<feature type="compositionally biased region" description="Gly residues" evidence="1">
    <location>
        <begin position="198"/>
        <end position="209"/>
    </location>
</feature>
<evidence type="ECO:0000313" key="3">
    <source>
        <dbReference type="Proteomes" id="UP000550707"/>
    </source>
</evidence>
<evidence type="ECO:0000256" key="1">
    <source>
        <dbReference type="SAM" id="MobiDB-lite"/>
    </source>
</evidence>
<evidence type="ECO:0000313" key="2">
    <source>
        <dbReference type="EMBL" id="KAF6424574.1"/>
    </source>
</evidence>
<feature type="region of interest" description="Disordered" evidence="1">
    <location>
        <begin position="100"/>
        <end position="121"/>
    </location>
</feature>
<proteinExistence type="predicted"/>
<organism evidence="2 3">
    <name type="scientific">Molossus molossus</name>
    <name type="common">Pallas' mastiff bat</name>
    <name type="synonym">Vespertilio molossus</name>
    <dbReference type="NCBI Taxonomy" id="27622"/>
    <lineage>
        <taxon>Eukaryota</taxon>
        <taxon>Metazoa</taxon>
        <taxon>Chordata</taxon>
        <taxon>Craniata</taxon>
        <taxon>Vertebrata</taxon>
        <taxon>Euteleostomi</taxon>
        <taxon>Mammalia</taxon>
        <taxon>Eutheria</taxon>
        <taxon>Laurasiatheria</taxon>
        <taxon>Chiroptera</taxon>
        <taxon>Yangochiroptera</taxon>
        <taxon>Molossidae</taxon>
        <taxon>Molossus</taxon>
    </lineage>
</organism>
<sequence length="228" mass="24411">MYTYSCLVPGEGGWPPLQPLTYTYLPGPLLLPPIQAHSFCSQPPVLSTGDWMVSREYHCFHSPGVSLGAAPPWWAFPQAYAAALCPTFPAPGYPGPSLQAPAEAEAGTAAAENGTPWPEGSSLQAELRWGLVERALGPRLDLPDSVRRELRRAYGTYPHTDVRITFRGGQFLVQAAPRVGEPQYRVHRRLLRPSSSSRGGGSSSGGGGSSTAREAAGHGHRKKRNGLG</sequence>
<gene>
    <name evidence="2" type="ORF">HJG59_001656</name>
</gene>
<dbReference type="OrthoDB" id="9996891at2759"/>
<dbReference type="EMBL" id="JACASF010000017">
    <property type="protein sequence ID" value="KAF6424574.1"/>
    <property type="molecule type" value="Genomic_DNA"/>
</dbReference>
<name>A0A7J8DMX9_MOLMO</name>
<dbReference type="AlphaFoldDB" id="A0A7J8DMX9"/>
<feature type="region of interest" description="Disordered" evidence="1">
    <location>
        <begin position="190"/>
        <end position="228"/>
    </location>
</feature>
<feature type="compositionally biased region" description="Low complexity" evidence="1">
    <location>
        <begin position="100"/>
        <end position="116"/>
    </location>
</feature>
<keyword evidence="3" id="KW-1185">Reference proteome</keyword>
<comment type="caution">
    <text evidence="2">The sequence shown here is derived from an EMBL/GenBank/DDBJ whole genome shotgun (WGS) entry which is preliminary data.</text>
</comment>
<protein>
    <submittedName>
        <fullName evidence="2">Uncharacterized protein</fullName>
    </submittedName>
</protein>
<accession>A0A7J8DMX9</accession>
<reference evidence="2 3" key="1">
    <citation type="journal article" date="2020" name="Nature">
        <title>Six reference-quality genomes reveal evolution of bat adaptations.</title>
        <authorList>
            <person name="Jebb D."/>
            <person name="Huang Z."/>
            <person name="Pippel M."/>
            <person name="Hughes G.M."/>
            <person name="Lavrichenko K."/>
            <person name="Devanna P."/>
            <person name="Winkler S."/>
            <person name="Jermiin L.S."/>
            <person name="Skirmuntt E.C."/>
            <person name="Katzourakis A."/>
            <person name="Burkitt-Gray L."/>
            <person name="Ray D.A."/>
            <person name="Sullivan K.A.M."/>
            <person name="Roscito J.G."/>
            <person name="Kirilenko B.M."/>
            <person name="Davalos L.M."/>
            <person name="Corthals A.P."/>
            <person name="Power M.L."/>
            <person name="Jones G."/>
            <person name="Ransome R.D."/>
            <person name="Dechmann D.K.N."/>
            <person name="Locatelli A.G."/>
            <person name="Puechmaille S.J."/>
            <person name="Fedrigo O."/>
            <person name="Jarvis E.D."/>
            <person name="Hiller M."/>
            <person name="Vernes S.C."/>
            <person name="Myers E.W."/>
            <person name="Teeling E.C."/>
        </authorList>
    </citation>
    <scope>NUCLEOTIDE SEQUENCE [LARGE SCALE GENOMIC DNA]</scope>
    <source>
        <strain evidence="2">MMolMol1</strain>
        <tissue evidence="2">Muscle</tissue>
    </source>
</reference>
<dbReference type="InParanoid" id="A0A7J8DMX9"/>
<dbReference type="Proteomes" id="UP000550707">
    <property type="component" value="Unassembled WGS sequence"/>
</dbReference>
<feature type="compositionally biased region" description="Basic residues" evidence="1">
    <location>
        <begin position="218"/>
        <end position="228"/>
    </location>
</feature>